<evidence type="ECO:0000313" key="3">
    <source>
        <dbReference type="Proteomes" id="UP001056429"/>
    </source>
</evidence>
<feature type="transmembrane region" description="Helical" evidence="1">
    <location>
        <begin position="205"/>
        <end position="229"/>
    </location>
</feature>
<organism evidence="2 3">
    <name type="scientific">Oceanirhabdus seepicola</name>
    <dbReference type="NCBI Taxonomy" id="2828781"/>
    <lineage>
        <taxon>Bacteria</taxon>
        <taxon>Bacillati</taxon>
        <taxon>Bacillota</taxon>
        <taxon>Clostridia</taxon>
        <taxon>Eubacteriales</taxon>
        <taxon>Clostridiaceae</taxon>
        <taxon>Oceanirhabdus</taxon>
    </lineage>
</organism>
<dbReference type="AlphaFoldDB" id="A0A9J6P888"/>
<dbReference type="EMBL" id="JAGSOJ010000006">
    <property type="protein sequence ID" value="MCM1992420.1"/>
    <property type="molecule type" value="Genomic_DNA"/>
</dbReference>
<gene>
    <name evidence="2" type="ORF">KDK92_22130</name>
</gene>
<feature type="transmembrane region" description="Helical" evidence="1">
    <location>
        <begin position="94"/>
        <end position="122"/>
    </location>
</feature>
<reference evidence="2" key="1">
    <citation type="journal article" date="2021" name="mSystems">
        <title>Bacteria and Archaea Synergistically Convert Glycine Betaine to Biogenic Methane in the Formosa Cold Seep of the South China Sea.</title>
        <authorList>
            <person name="Li L."/>
            <person name="Zhang W."/>
            <person name="Zhang S."/>
            <person name="Song L."/>
            <person name="Sun Q."/>
            <person name="Zhang H."/>
            <person name="Xiang H."/>
            <person name="Dong X."/>
        </authorList>
    </citation>
    <scope>NUCLEOTIDE SEQUENCE</scope>
    <source>
        <strain evidence="2">ZWT</strain>
    </source>
</reference>
<feature type="transmembrane region" description="Helical" evidence="1">
    <location>
        <begin position="128"/>
        <end position="153"/>
    </location>
</feature>
<name>A0A9J6P888_9CLOT</name>
<evidence type="ECO:0000313" key="2">
    <source>
        <dbReference type="EMBL" id="MCM1992420.1"/>
    </source>
</evidence>
<comment type="caution">
    <text evidence="2">The sequence shown here is derived from an EMBL/GenBank/DDBJ whole genome shotgun (WGS) entry which is preliminary data.</text>
</comment>
<feature type="transmembrane region" description="Helical" evidence="1">
    <location>
        <begin position="7"/>
        <end position="25"/>
    </location>
</feature>
<keyword evidence="3" id="KW-1185">Reference proteome</keyword>
<dbReference type="Pfam" id="PF12730">
    <property type="entry name" value="ABC2_membrane_4"/>
    <property type="match status" value="1"/>
</dbReference>
<keyword evidence="1" id="KW-0812">Transmembrane</keyword>
<protein>
    <submittedName>
        <fullName evidence="2">ABC transporter permease</fullName>
    </submittedName>
</protein>
<accession>A0A9J6P888</accession>
<feature type="transmembrane region" description="Helical" evidence="1">
    <location>
        <begin position="45"/>
        <end position="67"/>
    </location>
</feature>
<keyword evidence="1" id="KW-1133">Transmembrane helix</keyword>
<sequence>MKIKNNKMIYICSFIAVIIPVLIVIKDLFYLTGVQRVGIDAWINSIVSIVLLSVYPVLSGFIITYLIQKEYGDQTIINTLTAPTSRTSFLLSKVIVWALWHISATIICLLITYVGCCILFPAHFSVDIVIKIAVLFFKCSILNFVSLLPVLWVTIKQKKVFYPSLLICLLFVIIGVGSMNMPIALASILPWSAVMVLCSYETINIYYLIGVFSLSICGFASFILSIGSFKYQNL</sequence>
<evidence type="ECO:0000256" key="1">
    <source>
        <dbReference type="SAM" id="Phobius"/>
    </source>
</evidence>
<dbReference type="Proteomes" id="UP001056429">
    <property type="component" value="Unassembled WGS sequence"/>
</dbReference>
<reference evidence="2" key="2">
    <citation type="submission" date="2021-04" db="EMBL/GenBank/DDBJ databases">
        <authorList>
            <person name="Dong X."/>
        </authorList>
    </citation>
    <scope>NUCLEOTIDE SEQUENCE</scope>
    <source>
        <strain evidence="2">ZWT</strain>
    </source>
</reference>
<proteinExistence type="predicted"/>
<keyword evidence="1" id="KW-0472">Membrane</keyword>
<feature type="transmembrane region" description="Helical" evidence="1">
    <location>
        <begin position="165"/>
        <end position="193"/>
    </location>
</feature>